<comment type="caution">
    <text evidence="4">The sequence shown here is derived from an EMBL/GenBank/DDBJ whole genome shotgun (WGS) entry which is preliminary data.</text>
</comment>
<feature type="domain" description="Response regulatory" evidence="3">
    <location>
        <begin position="6"/>
        <end position="129"/>
    </location>
</feature>
<accession>A0AAE3EJD1</accession>
<dbReference type="SMART" id="SM00448">
    <property type="entry name" value="REC"/>
    <property type="match status" value="1"/>
</dbReference>
<dbReference type="InterPro" id="IPR050595">
    <property type="entry name" value="Bact_response_regulator"/>
</dbReference>
<dbReference type="SUPFAM" id="SSF52172">
    <property type="entry name" value="CheY-like"/>
    <property type="match status" value="1"/>
</dbReference>
<evidence type="ECO:0000313" key="5">
    <source>
        <dbReference type="Proteomes" id="UP001198163"/>
    </source>
</evidence>
<dbReference type="InterPro" id="IPR001789">
    <property type="entry name" value="Sig_transdc_resp-reg_receiver"/>
</dbReference>
<gene>
    <name evidence="4" type="ORF">K7J14_09090</name>
</gene>
<dbReference type="GO" id="GO:0000160">
    <property type="term" value="P:phosphorelay signal transduction system"/>
    <property type="evidence" value="ECO:0007669"/>
    <property type="project" value="InterPro"/>
</dbReference>
<dbReference type="PROSITE" id="PS50110">
    <property type="entry name" value="RESPONSE_REGULATORY"/>
    <property type="match status" value="1"/>
</dbReference>
<dbReference type="RefSeq" id="WP_230755469.1">
    <property type="nucleotide sequence ID" value="NZ_JAINWA010000003.1"/>
</dbReference>
<dbReference type="Pfam" id="PF00072">
    <property type="entry name" value="Response_reg"/>
    <property type="match status" value="1"/>
</dbReference>
<evidence type="ECO:0000313" key="4">
    <source>
        <dbReference type="EMBL" id="MCD1654858.1"/>
    </source>
</evidence>
<sequence length="135" mass="15180">MDKKKAILCVDDEAIILHALVHELKSSFGDEFIYEKATDAISAFDIIDDLSKEGVKLILIISDWLMPGIRGDEFLETVAKTHPDVKAIMITGQADEEAMKKVRGNSAVYAVLRKPWNSEELRSIVRFCCTGDRHE</sequence>
<keyword evidence="5" id="KW-1185">Reference proteome</keyword>
<evidence type="ECO:0000256" key="1">
    <source>
        <dbReference type="ARBA" id="ARBA00022553"/>
    </source>
</evidence>
<evidence type="ECO:0000259" key="3">
    <source>
        <dbReference type="PROSITE" id="PS50110"/>
    </source>
</evidence>
<evidence type="ECO:0000256" key="2">
    <source>
        <dbReference type="PROSITE-ProRule" id="PRU00169"/>
    </source>
</evidence>
<name>A0AAE3EJD1_9SPIR</name>
<reference evidence="4" key="1">
    <citation type="submission" date="2021-08" db="EMBL/GenBank/DDBJ databases">
        <title>Comparative analyses of Brucepasteria parasyntrophica and Teretinema zuelzerae.</title>
        <authorList>
            <person name="Song Y."/>
            <person name="Brune A."/>
        </authorList>
    </citation>
    <scope>NUCLEOTIDE SEQUENCE</scope>
    <source>
        <strain evidence="4">DSM 1903</strain>
    </source>
</reference>
<dbReference type="EMBL" id="JAINWA010000003">
    <property type="protein sequence ID" value="MCD1654858.1"/>
    <property type="molecule type" value="Genomic_DNA"/>
</dbReference>
<dbReference type="PANTHER" id="PTHR44591">
    <property type="entry name" value="STRESS RESPONSE REGULATOR PROTEIN 1"/>
    <property type="match status" value="1"/>
</dbReference>
<dbReference type="Proteomes" id="UP001198163">
    <property type="component" value="Unassembled WGS sequence"/>
</dbReference>
<organism evidence="4 5">
    <name type="scientific">Teretinema zuelzerae</name>
    <dbReference type="NCBI Taxonomy" id="156"/>
    <lineage>
        <taxon>Bacteria</taxon>
        <taxon>Pseudomonadati</taxon>
        <taxon>Spirochaetota</taxon>
        <taxon>Spirochaetia</taxon>
        <taxon>Spirochaetales</taxon>
        <taxon>Treponemataceae</taxon>
        <taxon>Teretinema</taxon>
    </lineage>
</organism>
<protein>
    <submittedName>
        <fullName evidence="4">Response regulator</fullName>
    </submittedName>
</protein>
<feature type="modified residue" description="4-aspartylphosphate" evidence="2">
    <location>
        <position position="63"/>
    </location>
</feature>
<proteinExistence type="predicted"/>
<dbReference type="AlphaFoldDB" id="A0AAE3EJD1"/>
<dbReference type="PANTHER" id="PTHR44591:SF19">
    <property type="entry name" value="TWO-COMPONENT RESPONSE REGULATOR-RELATED"/>
    <property type="match status" value="1"/>
</dbReference>
<keyword evidence="1 2" id="KW-0597">Phosphoprotein</keyword>
<dbReference type="InterPro" id="IPR011006">
    <property type="entry name" value="CheY-like_superfamily"/>
</dbReference>
<dbReference type="Gene3D" id="3.40.50.2300">
    <property type="match status" value="1"/>
</dbReference>